<dbReference type="InterPro" id="IPR012338">
    <property type="entry name" value="Beta-lactam/transpept-like"/>
</dbReference>
<reference evidence="3 4" key="1">
    <citation type="submission" date="2024-09" db="EMBL/GenBank/DDBJ databases">
        <authorList>
            <person name="Sun Q."/>
            <person name="Mori K."/>
        </authorList>
    </citation>
    <scope>NUCLEOTIDE SEQUENCE [LARGE SCALE GENOMIC DNA]</scope>
    <source>
        <strain evidence="3 4">CCM 7228</strain>
    </source>
</reference>
<dbReference type="InterPro" id="IPR000667">
    <property type="entry name" value="Peptidase_S13"/>
</dbReference>
<dbReference type="NCBIfam" id="TIGR00666">
    <property type="entry name" value="PBP4"/>
    <property type="match status" value="1"/>
</dbReference>
<accession>A0ABV6GGL0</accession>
<evidence type="ECO:0000256" key="2">
    <source>
        <dbReference type="ARBA" id="ARBA00022801"/>
    </source>
</evidence>
<dbReference type="Pfam" id="PF02113">
    <property type="entry name" value="Peptidase_S13"/>
    <property type="match status" value="1"/>
</dbReference>
<dbReference type="EMBL" id="JBHLVO010000013">
    <property type="protein sequence ID" value="MFC0272820.1"/>
    <property type="molecule type" value="Genomic_DNA"/>
</dbReference>
<dbReference type="GO" id="GO:0009002">
    <property type="term" value="F:serine-type D-Ala-D-Ala carboxypeptidase activity"/>
    <property type="evidence" value="ECO:0007669"/>
    <property type="project" value="UniProtKB-EC"/>
</dbReference>
<sequence>MIIKSSLTLTPALKEDLPIKIKLRLFTFCTFVCAMISSHVVNANGPTPPMKEQIQDVLQQDPRLDGSVTGISIISGETEEIVYQQNDSIHLQPASNLKLFTAATALQSLGTNYTFTTEVLTDGKQRLGLLDGNLYIKGKGDPTLLAKDFDQLAKGIKKNGISVIRGNIIGDDTWYDDERYSIDLPWSDETTYYGAQVSALTVSPNSDFDAGTVIVEVKPDKKPSQKPEIILTPSTDFIEVKNLAKTVSSNGVTDIKIERLHGTNTVTIKGTIPINSNSLKEWIGVWDTTNYALKIFKQSLNNNGIKLLGQVKPGKTPEHATPITQHTSMPLSDLLIPFLKLSNNGHGEVLVKEMGRVFGAEGSWEEGLKIMNNELQTLGINTDTIMLRDGSGVSHVNAVPANEITKLLYEVQGKEWFPAFKEALPVSGASTKLESGTLRNRMEGLPKNAKVSAKTGTLTTVSSLSGYVTSKSGKNFIFSILINHVMDEEKAKQVENQIVMILANQ</sequence>
<dbReference type="PANTHER" id="PTHR30023:SF0">
    <property type="entry name" value="PENICILLIN-SENSITIVE CARBOXYPEPTIDASE A"/>
    <property type="match status" value="1"/>
</dbReference>
<protein>
    <submittedName>
        <fullName evidence="3">D-alanyl-D-alanine carboxypeptidase/D-alanyl-D-alanine-endopeptidase</fullName>
        <ecNumber evidence="3">3.4.16.4</ecNumber>
    </submittedName>
</protein>
<dbReference type="SUPFAM" id="SSF56601">
    <property type="entry name" value="beta-lactamase/transpeptidase-like"/>
    <property type="match status" value="1"/>
</dbReference>
<keyword evidence="2 3" id="KW-0378">Hydrolase</keyword>
<comment type="similarity">
    <text evidence="1">Belongs to the peptidase S13 family.</text>
</comment>
<dbReference type="Proteomes" id="UP001589854">
    <property type="component" value="Unassembled WGS sequence"/>
</dbReference>
<gene>
    <name evidence="3" type="primary">dacB</name>
    <name evidence="3" type="ORF">ACFFIX_15405</name>
</gene>
<comment type="caution">
    <text evidence="3">The sequence shown here is derived from an EMBL/GenBank/DDBJ whole genome shotgun (WGS) entry which is preliminary data.</text>
</comment>
<evidence type="ECO:0000256" key="1">
    <source>
        <dbReference type="ARBA" id="ARBA00006096"/>
    </source>
</evidence>
<evidence type="ECO:0000313" key="4">
    <source>
        <dbReference type="Proteomes" id="UP001589854"/>
    </source>
</evidence>
<dbReference type="EC" id="3.4.16.4" evidence="3"/>
<organism evidence="3 4">
    <name type="scientific">Metabacillus herbersteinensis</name>
    <dbReference type="NCBI Taxonomy" id="283816"/>
    <lineage>
        <taxon>Bacteria</taxon>
        <taxon>Bacillati</taxon>
        <taxon>Bacillota</taxon>
        <taxon>Bacilli</taxon>
        <taxon>Bacillales</taxon>
        <taxon>Bacillaceae</taxon>
        <taxon>Metabacillus</taxon>
    </lineage>
</organism>
<proteinExistence type="inferred from homology"/>
<dbReference type="PANTHER" id="PTHR30023">
    <property type="entry name" value="D-ALANYL-D-ALANINE CARBOXYPEPTIDASE"/>
    <property type="match status" value="1"/>
</dbReference>
<evidence type="ECO:0000313" key="3">
    <source>
        <dbReference type="EMBL" id="MFC0272820.1"/>
    </source>
</evidence>
<dbReference type="Gene3D" id="3.50.80.20">
    <property type="entry name" value="D-Ala-D-Ala carboxypeptidase C, peptidase S13"/>
    <property type="match status" value="1"/>
</dbReference>
<keyword evidence="3" id="KW-0121">Carboxypeptidase</keyword>
<keyword evidence="3" id="KW-0645">Protease</keyword>
<keyword evidence="4" id="KW-1185">Reference proteome</keyword>
<dbReference type="PRINTS" id="PR00922">
    <property type="entry name" value="DADACBPTASE3"/>
</dbReference>
<name>A0ABV6GGL0_9BACI</name>
<dbReference type="Gene3D" id="3.40.710.10">
    <property type="entry name" value="DD-peptidase/beta-lactamase superfamily"/>
    <property type="match status" value="2"/>
</dbReference>
<dbReference type="RefSeq" id="WP_378935520.1">
    <property type="nucleotide sequence ID" value="NZ_JBHLVO010000013.1"/>
</dbReference>